<evidence type="ECO:0000313" key="3">
    <source>
        <dbReference type="WBParaSite" id="ACAC_0000511701-mRNA-1"/>
    </source>
</evidence>
<reference evidence="3" key="2">
    <citation type="submission" date="2017-02" db="UniProtKB">
        <authorList>
            <consortium name="WormBaseParasite"/>
        </authorList>
    </citation>
    <scope>IDENTIFICATION</scope>
</reference>
<protein>
    <submittedName>
        <fullName evidence="3">Aa_trans domain-containing protein</fullName>
    </submittedName>
</protein>
<keyword evidence="2" id="KW-1185">Reference proteome</keyword>
<dbReference type="Proteomes" id="UP000035642">
    <property type="component" value="Unassembled WGS sequence"/>
</dbReference>
<keyword evidence="1" id="KW-0812">Transmembrane</keyword>
<reference evidence="2" key="1">
    <citation type="submission" date="2012-09" db="EMBL/GenBank/DDBJ databases">
        <authorList>
            <person name="Martin A.A."/>
        </authorList>
    </citation>
    <scope>NUCLEOTIDE SEQUENCE</scope>
</reference>
<keyword evidence="1" id="KW-0472">Membrane</keyword>
<organism evidence="2 3">
    <name type="scientific">Angiostrongylus cantonensis</name>
    <name type="common">Rat lungworm</name>
    <dbReference type="NCBI Taxonomy" id="6313"/>
    <lineage>
        <taxon>Eukaryota</taxon>
        <taxon>Metazoa</taxon>
        <taxon>Ecdysozoa</taxon>
        <taxon>Nematoda</taxon>
        <taxon>Chromadorea</taxon>
        <taxon>Rhabditida</taxon>
        <taxon>Rhabditina</taxon>
        <taxon>Rhabditomorpha</taxon>
        <taxon>Strongyloidea</taxon>
        <taxon>Metastrongylidae</taxon>
        <taxon>Angiostrongylus</taxon>
    </lineage>
</organism>
<proteinExistence type="predicted"/>
<dbReference type="WBParaSite" id="ACAC_0000511701-mRNA-1">
    <property type="protein sequence ID" value="ACAC_0000511701-mRNA-1"/>
    <property type="gene ID" value="ACAC_0000511701"/>
</dbReference>
<dbReference type="AlphaFoldDB" id="A0A0K0D4X2"/>
<keyword evidence="1" id="KW-1133">Transmembrane helix</keyword>
<evidence type="ECO:0000256" key="1">
    <source>
        <dbReference type="SAM" id="Phobius"/>
    </source>
</evidence>
<accession>A0A0K0D4X2</accession>
<feature type="transmembrane region" description="Helical" evidence="1">
    <location>
        <begin position="40"/>
        <end position="59"/>
    </location>
</feature>
<name>A0A0K0D4X2_ANGCA</name>
<sequence length="60" mass="6562">LCFSMEVNVCLVETEILVLTRKLEKADEPSDAVDSSGYKLPRYFGLFLGAPVLTIGIVIS</sequence>
<evidence type="ECO:0000313" key="2">
    <source>
        <dbReference type="Proteomes" id="UP000035642"/>
    </source>
</evidence>